<feature type="domain" description="DUF2249" evidence="1">
    <location>
        <begin position="17"/>
        <end position="85"/>
    </location>
</feature>
<proteinExistence type="predicted"/>
<evidence type="ECO:0000313" key="3">
    <source>
        <dbReference type="Proteomes" id="UP000271426"/>
    </source>
</evidence>
<sequence>MLPTMQLPLSSTEQTPTLNACVIPHALRHGAIHGALGSRGVGEAMILIAPHNPIPLLKEVEAREETFEVKYLQEGPQDWHIQFTRTA</sequence>
<dbReference type="Pfam" id="PF10006">
    <property type="entry name" value="DUF2249"/>
    <property type="match status" value="1"/>
</dbReference>
<dbReference type="KEGG" id="cpso:CPPEL_06885"/>
<evidence type="ECO:0000313" key="2">
    <source>
        <dbReference type="EMBL" id="AZA09488.1"/>
    </source>
</evidence>
<dbReference type="InterPro" id="IPR018720">
    <property type="entry name" value="DUF2249"/>
</dbReference>
<dbReference type="AlphaFoldDB" id="A0A3G6IXV7"/>
<keyword evidence="3" id="KW-1185">Reference proteome</keyword>
<gene>
    <name evidence="2" type="ORF">CPPEL_06885</name>
</gene>
<protein>
    <recommendedName>
        <fullName evidence="1">DUF2249 domain-containing protein</fullName>
    </recommendedName>
</protein>
<name>A0A3G6IXV7_9CORY</name>
<evidence type="ECO:0000259" key="1">
    <source>
        <dbReference type="Pfam" id="PF10006"/>
    </source>
</evidence>
<dbReference type="Proteomes" id="UP000271426">
    <property type="component" value="Chromosome"/>
</dbReference>
<accession>A0A3G6IXV7</accession>
<organism evidence="2 3">
    <name type="scientific">Corynebacterium pseudopelargi</name>
    <dbReference type="NCBI Taxonomy" id="2080757"/>
    <lineage>
        <taxon>Bacteria</taxon>
        <taxon>Bacillati</taxon>
        <taxon>Actinomycetota</taxon>
        <taxon>Actinomycetes</taxon>
        <taxon>Mycobacteriales</taxon>
        <taxon>Corynebacteriaceae</taxon>
        <taxon>Corynebacterium</taxon>
    </lineage>
</organism>
<dbReference type="EMBL" id="CP033898">
    <property type="protein sequence ID" value="AZA09488.1"/>
    <property type="molecule type" value="Genomic_DNA"/>
</dbReference>
<reference evidence="2 3" key="1">
    <citation type="submission" date="2018-11" db="EMBL/GenBank/DDBJ databases">
        <authorList>
            <person name="Kleinhagauer T."/>
            <person name="Glaeser S.P."/>
            <person name="Spergser J."/>
            <person name="Ruckert C."/>
            <person name="Kaempfer P."/>
            <person name="Busse H.-J."/>
        </authorList>
    </citation>
    <scope>NUCLEOTIDE SEQUENCE [LARGE SCALE GENOMIC DNA]</scope>
    <source>
        <strain evidence="2 3">812CH</strain>
    </source>
</reference>